<sequence length="197" mass="21226">MAELKKKKSCVALNHFRKECLFNPNRYRKNPFLQHTEHCCFSFTTSSVIPTLGISSILSRGKGGGPDNSIPFKNCITMVPNASQPQALSPKLSRETVCEPPIAATSTSNMDDKSDRTLSRLSKLPAVSTPPLPASMDVCKLRPLPEPNNAAISFPNISMSNDIGCSKCPSPASLAETLGVRDGNSSIKPPPHKGHNI</sequence>
<evidence type="ECO:0000313" key="2">
    <source>
        <dbReference type="Proteomes" id="UP000078200"/>
    </source>
</evidence>
<proteinExistence type="predicted"/>
<dbReference type="EnsemblMetazoa" id="GAUT020969-RA">
    <property type="protein sequence ID" value="GAUT020969-PA"/>
    <property type="gene ID" value="GAUT020969"/>
</dbReference>
<keyword evidence="2" id="KW-1185">Reference proteome</keyword>
<evidence type="ECO:0000313" key="1">
    <source>
        <dbReference type="EnsemblMetazoa" id="GAUT020969-PA"/>
    </source>
</evidence>
<name>A0A1A9UZN1_GLOAU</name>
<dbReference type="AlphaFoldDB" id="A0A1A9UZN1"/>
<dbReference type="VEuPathDB" id="VectorBase:GAUT020969"/>
<dbReference type="Proteomes" id="UP000078200">
    <property type="component" value="Unassembled WGS sequence"/>
</dbReference>
<accession>A0A1A9UZN1</accession>
<reference evidence="1" key="1">
    <citation type="submission" date="2020-05" db="UniProtKB">
        <authorList>
            <consortium name="EnsemblMetazoa"/>
        </authorList>
    </citation>
    <scope>IDENTIFICATION</scope>
    <source>
        <strain evidence="1">TTRI</strain>
    </source>
</reference>
<organism evidence="1 2">
    <name type="scientific">Glossina austeni</name>
    <name type="common">Savannah tsetse fly</name>
    <dbReference type="NCBI Taxonomy" id="7395"/>
    <lineage>
        <taxon>Eukaryota</taxon>
        <taxon>Metazoa</taxon>
        <taxon>Ecdysozoa</taxon>
        <taxon>Arthropoda</taxon>
        <taxon>Hexapoda</taxon>
        <taxon>Insecta</taxon>
        <taxon>Pterygota</taxon>
        <taxon>Neoptera</taxon>
        <taxon>Endopterygota</taxon>
        <taxon>Diptera</taxon>
        <taxon>Brachycera</taxon>
        <taxon>Muscomorpha</taxon>
        <taxon>Hippoboscoidea</taxon>
        <taxon>Glossinidae</taxon>
        <taxon>Glossina</taxon>
    </lineage>
</organism>
<protein>
    <submittedName>
        <fullName evidence="1">Uncharacterized protein</fullName>
    </submittedName>
</protein>